<accession>A0ABY7SPB0</accession>
<keyword evidence="1" id="KW-0808">Transferase</keyword>
<proteinExistence type="predicted"/>
<reference evidence="1 2" key="1">
    <citation type="submission" date="2021-01" db="EMBL/GenBank/DDBJ databases">
        <title>Biogeographic distribution of Paracoccus.</title>
        <authorList>
            <person name="Hollensteiner J."/>
            <person name="Leineberger J."/>
            <person name="Brinkhoff T."/>
            <person name="Daniel R."/>
        </authorList>
    </citation>
    <scope>NUCLEOTIDE SEQUENCE [LARGE SCALE GENOMIC DNA]</scope>
    <source>
        <strain evidence="1 2">KCTC 22803</strain>
    </source>
</reference>
<name>A0ABY7SPB0_9RHOB</name>
<dbReference type="RefSeq" id="WP_271886788.1">
    <property type="nucleotide sequence ID" value="NZ_CP067136.1"/>
</dbReference>
<dbReference type="GO" id="GO:0016740">
    <property type="term" value="F:transferase activity"/>
    <property type="evidence" value="ECO:0007669"/>
    <property type="project" value="UniProtKB-KW"/>
</dbReference>
<sequence>MITRRETVLKALHEALLGMPGGATVMRNAVLPERIPDAGLVILRDGTPGTPEVTLSPLRWHWQHRAELEVFLRGGDLDERFDALTAAIGALLAGDRTLGGICDWIEAEAPEPADLPVEGATTIRAAALGITLHYTTADALA</sequence>
<evidence type="ECO:0000313" key="2">
    <source>
        <dbReference type="Proteomes" id="UP001219349"/>
    </source>
</evidence>
<protein>
    <submittedName>
        <fullName evidence="1">Acyl-CoA transferase</fullName>
    </submittedName>
</protein>
<gene>
    <name evidence="1" type="ORF">JHX87_08625</name>
</gene>
<dbReference type="EMBL" id="CP067136">
    <property type="protein sequence ID" value="WCR08837.1"/>
    <property type="molecule type" value="Genomic_DNA"/>
</dbReference>
<evidence type="ECO:0000313" key="1">
    <source>
        <dbReference type="EMBL" id="WCR08837.1"/>
    </source>
</evidence>
<keyword evidence="2" id="KW-1185">Reference proteome</keyword>
<organism evidence="1 2">
    <name type="scientific">Paracoccus fistulariae</name>
    <dbReference type="NCBI Taxonomy" id="658446"/>
    <lineage>
        <taxon>Bacteria</taxon>
        <taxon>Pseudomonadati</taxon>
        <taxon>Pseudomonadota</taxon>
        <taxon>Alphaproteobacteria</taxon>
        <taxon>Rhodobacterales</taxon>
        <taxon>Paracoccaceae</taxon>
        <taxon>Paracoccus</taxon>
    </lineage>
</organism>
<dbReference type="Proteomes" id="UP001219349">
    <property type="component" value="Chromosome"/>
</dbReference>